<dbReference type="Proteomes" id="UP001497525">
    <property type="component" value="Unassembled WGS sequence"/>
</dbReference>
<evidence type="ECO:0000256" key="5">
    <source>
        <dbReference type="RuleBase" id="RU367076"/>
    </source>
</evidence>
<organism evidence="8 9">
    <name type="scientific">Calicophoron daubneyi</name>
    <name type="common">Rumen fluke</name>
    <name type="synonym">Paramphistomum daubneyi</name>
    <dbReference type="NCBI Taxonomy" id="300641"/>
    <lineage>
        <taxon>Eukaryota</taxon>
        <taxon>Metazoa</taxon>
        <taxon>Spiralia</taxon>
        <taxon>Lophotrochozoa</taxon>
        <taxon>Platyhelminthes</taxon>
        <taxon>Trematoda</taxon>
        <taxon>Digenea</taxon>
        <taxon>Plagiorchiida</taxon>
        <taxon>Pronocephalata</taxon>
        <taxon>Paramphistomoidea</taxon>
        <taxon>Paramphistomidae</taxon>
        <taxon>Calicophoron</taxon>
    </lineage>
</organism>
<protein>
    <recommendedName>
        <fullName evidence="5">DNA-directed RNA polymerase III subunit RPC3</fullName>
        <shortName evidence="5">RNA polymerase III subunit C3</shortName>
    </recommendedName>
</protein>
<keyword evidence="4 5" id="KW-0539">Nucleus</keyword>
<dbReference type="InterPro" id="IPR039748">
    <property type="entry name" value="RPC3"/>
</dbReference>
<dbReference type="PANTHER" id="PTHR12949">
    <property type="entry name" value="RNA POLYMERASE III DNA DIRECTED -RELATED"/>
    <property type="match status" value="1"/>
</dbReference>
<feature type="region of interest" description="Disordered" evidence="6">
    <location>
        <begin position="162"/>
        <end position="184"/>
    </location>
</feature>
<evidence type="ECO:0000259" key="7">
    <source>
        <dbReference type="Pfam" id="PF22536"/>
    </source>
</evidence>
<feature type="compositionally biased region" description="Polar residues" evidence="6">
    <location>
        <begin position="172"/>
        <end position="181"/>
    </location>
</feature>
<comment type="caution">
    <text evidence="8">The sequence shown here is derived from an EMBL/GenBank/DDBJ whole genome shotgun (WGS) entry which is preliminary data.</text>
</comment>
<evidence type="ECO:0000256" key="2">
    <source>
        <dbReference type="ARBA" id="ARBA00022478"/>
    </source>
</evidence>
<evidence type="ECO:0000313" key="9">
    <source>
        <dbReference type="Proteomes" id="UP001497525"/>
    </source>
</evidence>
<dbReference type="InterPro" id="IPR036388">
    <property type="entry name" value="WH-like_DNA-bd_sf"/>
</dbReference>
<keyword evidence="3 5" id="KW-0804">Transcription</keyword>
<dbReference type="AlphaFoldDB" id="A0AAV2TJA4"/>
<proteinExistence type="inferred from homology"/>
<comment type="function">
    <text evidence="5">DNA-dependent RNA polymerase catalyzes the transcription of DNA into RNA using the four ribonucleoside triphosphates as substrates. Specific core component of RNA polymerase III which synthesizes small RNAs, such as 5S rRNA and tRNAs.</text>
</comment>
<comment type="subcellular location">
    <subcellularLocation>
        <location evidence="1 5">Nucleus</location>
    </subcellularLocation>
</comment>
<dbReference type="GO" id="GO:0003697">
    <property type="term" value="F:single-stranded DNA binding"/>
    <property type="evidence" value="ECO:0007669"/>
    <property type="project" value="UniProtKB-UniRule"/>
</dbReference>
<comment type="similarity">
    <text evidence="5">Belongs to the eukaryotic RPC3/POLR3C RNA polymerase subunit family.</text>
</comment>
<dbReference type="InterPro" id="IPR055207">
    <property type="entry name" value="POLR3C_WHD"/>
</dbReference>
<evidence type="ECO:0000256" key="1">
    <source>
        <dbReference type="ARBA" id="ARBA00004123"/>
    </source>
</evidence>
<dbReference type="Pfam" id="PF22536">
    <property type="entry name" value="WHD_POLR3C"/>
    <property type="match status" value="1"/>
</dbReference>
<evidence type="ECO:0000256" key="3">
    <source>
        <dbReference type="ARBA" id="ARBA00023163"/>
    </source>
</evidence>
<dbReference type="GO" id="GO:0005666">
    <property type="term" value="C:RNA polymerase III complex"/>
    <property type="evidence" value="ECO:0007669"/>
    <property type="project" value="UniProtKB-UniRule"/>
</dbReference>
<comment type="subunit">
    <text evidence="5">Component of the RNA polymerase III (Pol III) complex consisting of 17 subunits.</text>
</comment>
<gene>
    <name evidence="8" type="ORF">CDAUBV1_LOCUS11494</name>
</gene>
<sequence>MSTASNYVQFILDKHFGPTASAVTRLMRIKGPVMMLEILRDCGNLCAVHVGRCLRSLLRHGVVRVRQRKPLKYELIYSSAFQIPRFPLFCQLVLHFYGKVAEDIITYLFLVGQATVSDLLRICISSDKSASSDEERHKFVEVLGGSFDTLIKTNVLKVSMPVSESPDCNPPSEDNPTPETNRNVKEWPFQRDTLCDAMHKFVSTGNVRSLKEAADSEPERKRARGTSSEENAWKYVVSPNIATLEAMWRDRLIVQLAIERLGETCGDILSHLLCIATAAYRGTEITSPESGGVSRSELIRSLRKEPDFFDSHLSLLVEDEMGFLIHEGGLSGYMYTCPYKRVIKQMLAKHAEHVVQVLFQISGLRIFRLLLCYGPLTHEEVERRVLLPQSDFRRTLPKMIAAGFISTTELSRTKEYTADTILCLYSVNLSRVAALLIEWAQHAAWRVGLRAAYEFELKKRLIYHRYRVETLIKKHQAKLAQLKDTDETVMKPQIDESETNKEQRSHHQESLDALVSSITPSEQQQLRALTNKLAKLTVCEEDAHITWFVADVYLRLNT</sequence>
<name>A0AAV2TJA4_CALDB</name>
<evidence type="ECO:0000256" key="6">
    <source>
        <dbReference type="SAM" id="MobiDB-lite"/>
    </source>
</evidence>
<feature type="region of interest" description="Disordered" evidence="6">
    <location>
        <begin position="209"/>
        <end position="229"/>
    </location>
</feature>
<accession>A0AAV2TJA4</accession>
<reference evidence="8" key="1">
    <citation type="submission" date="2024-06" db="EMBL/GenBank/DDBJ databases">
        <authorList>
            <person name="Liu X."/>
            <person name="Lenzi L."/>
            <person name="Haldenby T S."/>
            <person name="Uol C."/>
        </authorList>
    </citation>
    <scope>NUCLEOTIDE SEQUENCE</scope>
</reference>
<feature type="domain" description="DNA-directed RNA polymerase III subunit RPC3 winged-helix" evidence="7">
    <location>
        <begin position="352"/>
        <end position="427"/>
    </location>
</feature>
<dbReference type="Gene3D" id="6.10.140.1450">
    <property type="match status" value="1"/>
</dbReference>
<evidence type="ECO:0000256" key="4">
    <source>
        <dbReference type="ARBA" id="ARBA00023242"/>
    </source>
</evidence>
<keyword evidence="2 5" id="KW-0240">DNA-directed RNA polymerase</keyword>
<evidence type="ECO:0000313" key="8">
    <source>
        <dbReference type="EMBL" id="CAL5137240.1"/>
    </source>
</evidence>
<feature type="compositionally biased region" description="Basic and acidic residues" evidence="6">
    <location>
        <begin position="209"/>
        <end position="220"/>
    </location>
</feature>
<dbReference type="EMBL" id="CAXLJL010000378">
    <property type="protein sequence ID" value="CAL5137240.1"/>
    <property type="molecule type" value="Genomic_DNA"/>
</dbReference>
<dbReference type="PANTHER" id="PTHR12949:SF0">
    <property type="entry name" value="DNA-DIRECTED RNA POLYMERASE III SUBUNIT RPC3"/>
    <property type="match status" value="1"/>
</dbReference>
<dbReference type="Gene3D" id="1.10.10.10">
    <property type="entry name" value="Winged helix-like DNA-binding domain superfamily/Winged helix DNA-binding domain"/>
    <property type="match status" value="4"/>
</dbReference>